<dbReference type="Proteomes" id="UP000559256">
    <property type="component" value="Unassembled WGS sequence"/>
</dbReference>
<evidence type="ECO:0000313" key="8">
    <source>
        <dbReference type="EMBL" id="KAF5344125.1"/>
    </source>
</evidence>
<comment type="caution">
    <text evidence="8">The sequence shown here is derived from an EMBL/GenBank/DDBJ whole genome shotgun (WGS) entry which is preliminary data.</text>
</comment>
<dbReference type="EMBL" id="JAACJM010000129">
    <property type="protein sequence ID" value="KAF5344125.1"/>
    <property type="molecule type" value="Genomic_DNA"/>
</dbReference>
<evidence type="ECO:0000256" key="1">
    <source>
        <dbReference type="ARBA" id="ARBA00004141"/>
    </source>
</evidence>
<dbReference type="GO" id="GO:0005743">
    <property type="term" value="C:mitochondrial inner membrane"/>
    <property type="evidence" value="ECO:0007669"/>
    <property type="project" value="TreeGrafter"/>
</dbReference>
<gene>
    <name evidence="8" type="ORF">D9758_008847</name>
</gene>
<feature type="transmembrane region" description="Helical" evidence="7">
    <location>
        <begin position="255"/>
        <end position="272"/>
    </location>
</feature>
<organism evidence="8 9">
    <name type="scientific">Tetrapyrgos nigripes</name>
    <dbReference type="NCBI Taxonomy" id="182062"/>
    <lineage>
        <taxon>Eukaryota</taxon>
        <taxon>Fungi</taxon>
        <taxon>Dikarya</taxon>
        <taxon>Basidiomycota</taxon>
        <taxon>Agaricomycotina</taxon>
        <taxon>Agaricomycetes</taxon>
        <taxon>Agaricomycetidae</taxon>
        <taxon>Agaricales</taxon>
        <taxon>Marasmiineae</taxon>
        <taxon>Marasmiaceae</taxon>
        <taxon>Tetrapyrgos</taxon>
    </lineage>
</organism>
<comment type="subcellular location">
    <subcellularLocation>
        <location evidence="1">Membrane</location>
        <topology evidence="1">Multi-pass membrane protein</topology>
    </subcellularLocation>
</comment>
<name>A0A8H5FNV2_9AGAR</name>
<keyword evidence="9" id="KW-1185">Reference proteome</keyword>
<evidence type="ECO:0000256" key="4">
    <source>
        <dbReference type="ARBA" id="ARBA00022989"/>
    </source>
</evidence>
<comment type="similarity">
    <text evidence="2">Belongs to the OXA1/ALB3/YidC family.</text>
</comment>
<dbReference type="GO" id="GO:0032979">
    <property type="term" value="P:protein insertion into mitochondrial inner membrane from matrix"/>
    <property type="evidence" value="ECO:0007669"/>
    <property type="project" value="TreeGrafter"/>
</dbReference>
<evidence type="ECO:0000256" key="7">
    <source>
        <dbReference type="SAM" id="Phobius"/>
    </source>
</evidence>
<evidence type="ECO:0000256" key="2">
    <source>
        <dbReference type="ARBA" id="ARBA00009877"/>
    </source>
</evidence>
<evidence type="ECO:0000256" key="6">
    <source>
        <dbReference type="SAM" id="MobiDB-lite"/>
    </source>
</evidence>
<accession>A0A8H5FNV2</accession>
<dbReference type="GO" id="GO:0032977">
    <property type="term" value="F:membrane insertase activity"/>
    <property type="evidence" value="ECO:0007669"/>
    <property type="project" value="InterPro"/>
</dbReference>
<proteinExistence type="inferred from homology"/>
<protein>
    <submittedName>
        <fullName evidence="8">Uncharacterized protein</fullName>
    </submittedName>
</protein>
<feature type="compositionally biased region" description="Polar residues" evidence="6">
    <location>
        <begin position="330"/>
        <end position="348"/>
    </location>
</feature>
<dbReference type="OrthoDB" id="2436667at2759"/>
<dbReference type="PANTHER" id="PTHR12428:SF65">
    <property type="entry name" value="CYTOCHROME C OXIDASE ASSEMBLY PROTEIN COX18, MITOCHONDRIAL"/>
    <property type="match status" value="1"/>
</dbReference>
<keyword evidence="3 7" id="KW-0812">Transmembrane</keyword>
<keyword evidence="4 7" id="KW-1133">Transmembrane helix</keyword>
<evidence type="ECO:0000256" key="3">
    <source>
        <dbReference type="ARBA" id="ARBA00022692"/>
    </source>
</evidence>
<feature type="compositionally biased region" description="Low complexity" evidence="6">
    <location>
        <begin position="308"/>
        <end position="326"/>
    </location>
</feature>
<dbReference type="PANTHER" id="PTHR12428">
    <property type="entry name" value="OXA1"/>
    <property type="match status" value="1"/>
</dbReference>
<dbReference type="GO" id="GO:0033617">
    <property type="term" value="P:mitochondrial respiratory chain complex IV assembly"/>
    <property type="evidence" value="ECO:0007669"/>
    <property type="project" value="TreeGrafter"/>
</dbReference>
<reference evidence="8 9" key="1">
    <citation type="journal article" date="2020" name="ISME J.">
        <title>Uncovering the hidden diversity of litter-decomposition mechanisms in mushroom-forming fungi.</title>
        <authorList>
            <person name="Floudas D."/>
            <person name="Bentzer J."/>
            <person name="Ahren D."/>
            <person name="Johansson T."/>
            <person name="Persson P."/>
            <person name="Tunlid A."/>
        </authorList>
    </citation>
    <scope>NUCLEOTIDE SEQUENCE [LARGE SCALE GENOMIC DNA]</scope>
    <source>
        <strain evidence="8 9">CBS 291.85</strain>
    </source>
</reference>
<evidence type="ECO:0000313" key="9">
    <source>
        <dbReference type="Proteomes" id="UP000559256"/>
    </source>
</evidence>
<keyword evidence="5 7" id="KW-0472">Membrane</keyword>
<feature type="transmembrane region" description="Helical" evidence="7">
    <location>
        <begin position="149"/>
        <end position="170"/>
    </location>
</feature>
<dbReference type="AlphaFoldDB" id="A0A8H5FNV2"/>
<sequence>MLSCRGTVRRSLRPIPVPHHSRYPQNRRHLSGIIENAGQGFLDLATALPYPPSFPPYSTTIILVTIFSRLITIPATYWASKRAQRYEENVLSALSGLRPIIAEQEFRAMQQERIRGEKDYLKRVHAERCQAILTARGKELAKQHRCRPLFTSLISPLAQAPVFVFVSMMFSHLARNPASCFDSESFLTLTTLVHPDETFTLPIVLGLLTMANVEASTWVMTPAERAKLAENEAKLREQTQNDGIRRYRPQSMIKSALRGLSVVRVGLCAIAPGAVTVYWVASATLGLLQTWVTNWLDARRRRAFQATSPSVPITSSSPPPAGSAAAMSNIKAQNGASNQGKPSSWQRK</sequence>
<feature type="region of interest" description="Disordered" evidence="6">
    <location>
        <begin position="307"/>
        <end position="348"/>
    </location>
</feature>
<dbReference type="InterPro" id="IPR001708">
    <property type="entry name" value="YidC/ALB3/OXA1/COX18"/>
</dbReference>
<evidence type="ECO:0000256" key="5">
    <source>
        <dbReference type="ARBA" id="ARBA00023136"/>
    </source>
</evidence>
<feature type="transmembrane region" description="Helical" evidence="7">
    <location>
        <begin position="199"/>
        <end position="220"/>
    </location>
</feature>